<dbReference type="EMBL" id="JAMLJM010000008">
    <property type="protein sequence ID" value="MCL9809695.1"/>
    <property type="molecule type" value="Genomic_DNA"/>
</dbReference>
<dbReference type="Pfam" id="PF02566">
    <property type="entry name" value="OsmC"/>
    <property type="match status" value="1"/>
</dbReference>
<dbReference type="RefSeq" id="WP_250593147.1">
    <property type="nucleotide sequence ID" value="NZ_JAMLJM010000008.1"/>
</dbReference>
<dbReference type="InterPro" id="IPR003718">
    <property type="entry name" value="OsmC/Ohr_fam"/>
</dbReference>
<dbReference type="InterPro" id="IPR036102">
    <property type="entry name" value="OsmC/Ohrsf"/>
</dbReference>
<accession>A0ABT0TQN4</accession>
<organism evidence="1 2">
    <name type="scientific">Flavobacterium luminosum</name>
    <dbReference type="NCBI Taxonomy" id="2949086"/>
    <lineage>
        <taxon>Bacteria</taxon>
        <taxon>Pseudomonadati</taxon>
        <taxon>Bacteroidota</taxon>
        <taxon>Flavobacteriia</taxon>
        <taxon>Flavobacteriales</taxon>
        <taxon>Flavobacteriaceae</taxon>
        <taxon>Flavobacterium</taxon>
    </lineage>
</organism>
<evidence type="ECO:0000313" key="2">
    <source>
        <dbReference type="Proteomes" id="UP001317191"/>
    </source>
</evidence>
<comment type="caution">
    <text evidence="1">The sequence shown here is derived from an EMBL/GenBank/DDBJ whole genome shotgun (WGS) entry which is preliminary data.</text>
</comment>
<dbReference type="PANTHER" id="PTHR39624">
    <property type="entry name" value="PROTEIN INVOLVED IN RIMO-MEDIATED BETA-METHYLTHIOLATION OF RIBOSOMAL PROTEIN S12 YCAO"/>
    <property type="match status" value="1"/>
</dbReference>
<dbReference type="Gene3D" id="3.30.300.20">
    <property type="match status" value="1"/>
</dbReference>
<evidence type="ECO:0000313" key="1">
    <source>
        <dbReference type="EMBL" id="MCL9809695.1"/>
    </source>
</evidence>
<dbReference type="SUPFAM" id="SSF82784">
    <property type="entry name" value="OsmC-like"/>
    <property type="match status" value="1"/>
</dbReference>
<dbReference type="Proteomes" id="UP001317191">
    <property type="component" value="Unassembled WGS sequence"/>
</dbReference>
<proteinExistence type="predicted"/>
<reference evidence="1 2" key="1">
    <citation type="submission" date="2022-05" db="EMBL/GenBank/DDBJ databases">
        <title>Flavobacterium sp., isolated from activated sludge.</title>
        <authorList>
            <person name="Ran Q."/>
        </authorList>
    </citation>
    <scope>NUCLEOTIDE SEQUENCE [LARGE SCALE GENOMIC DNA]</scope>
    <source>
        <strain evidence="1 2">HXWNR70</strain>
    </source>
</reference>
<dbReference type="InterPro" id="IPR015946">
    <property type="entry name" value="KH_dom-like_a/b"/>
</dbReference>
<keyword evidence="2" id="KW-1185">Reference proteome</keyword>
<gene>
    <name evidence="1" type="ORF">NAT50_10030</name>
</gene>
<sequence>MIEVKASTGQEHYKTIISTSKNSLIADEPLAEGGQDLGFTPKELLAGSLASCTSITLRMYADRKEWKVENISVSVTLEIDRETNTSSFKRTVAITGDLDEQQRNRMLTIANACPVHKILSGSITIHTELAS</sequence>
<protein>
    <submittedName>
        <fullName evidence="1">OsmC family protein</fullName>
    </submittedName>
</protein>
<name>A0ABT0TQN4_9FLAO</name>
<dbReference type="PANTHER" id="PTHR39624:SF2">
    <property type="entry name" value="OSMC-LIKE PROTEIN"/>
    <property type="match status" value="1"/>
</dbReference>